<feature type="region of interest" description="Disordered" evidence="11">
    <location>
        <begin position="1066"/>
        <end position="1097"/>
    </location>
</feature>
<dbReference type="Gene3D" id="1.25.40.10">
    <property type="entry name" value="Tetratricopeptide repeat domain"/>
    <property type="match status" value="1"/>
</dbReference>
<evidence type="ECO:0000256" key="9">
    <source>
        <dbReference type="PROSITE-ProRule" id="PRU00091"/>
    </source>
</evidence>
<dbReference type="InterPro" id="IPR013083">
    <property type="entry name" value="Znf_RING/FYVE/PHD"/>
</dbReference>
<dbReference type="SMART" id="SM00028">
    <property type="entry name" value="TPR"/>
    <property type="match status" value="2"/>
</dbReference>
<feature type="region of interest" description="Disordered" evidence="11">
    <location>
        <begin position="465"/>
        <end position="516"/>
    </location>
</feature>
<evidence type="ECO:0000256" key="4">
    <source>
        <dbReference type="ARBA" id="ARBA00022771"/>
    </source>
</evidence>
<dbReference type="InterPro" id="IPR017455">
    <property type="entry name" value="Znf_FYVE-rel"/>
</dbReference>
<dbReference type="InterPro" id="IPR002913">
    <property type="entry name" value="START_lipid-bd_dom"/>
</dbReference>
<dbReference type="Pfam" id="PF01363">
    <property type="entry name" value="FYVE"/>
    <property type="match status" value="1"/>
</dbReference>
<dbReference type="InterPro" id="IPR011990">
    <property type="entry name" value="TPR-like_helical_dom_sf"/>
</dbReference>
<keyword evidence="10" id="KW-0727">SH2 domain</keyword>
<dbReference type="PROSITE" id="PS50848">
    <property type="entry name" value="START"/>
    <property type="match status" value="1"/>
</dbReference>
<dbReference type="InterPro" id="IPR011009">
    <property type="entry name" value="Kinase-like_dom_sf"/>
</dbReference>
<evidence type="ECO:0000259" key="12">
    <source>
        <dbReference type="PROSITE" id="PS50001"/>
    </source>
</evidence>
<dbReference type="GO" id="GO:0008270">
    <property type="term" value="F:zinc ion binding"/>
    <property type="evidence" value="ECO:0007669"/>
    <property type="project" value="UniProtKB-KW"/>
</dbReference>
<dbReference type="Pfam" id="PF07714">
    <property type="entry name" value="PK_Tyr_Ser-Thr"/>
    <property type="match status" value="1"/>
</dbReference>
<feature type="domain" description="FYVE-type" evidence="14">
    <location>
        <begin position="1113"/>
        <end position="1166"/>
    </location>
</feature>
<dbReference type="GO" id="GO:0004713">
    <property type="term" value="F:protein tyrosine kinase activity"/>
    <property type="evidence" value="ECO:0007669"/>
    <property type="project" value="UniProtKB-KW"/>
</dbReference>
<dbReference type="InterPro" id="IPR019734">
    <property type="entry name" value="TPR_rpt"/>
</dbReference>
<dbReference type="Pfam" id="PF00017">
    <property type="entry name" value="SH2"/>
    <property type="match status" value="1"/>
</dbReference>
<dbReference type="VEuPathDB" id="FungiDB:H257_03171"/>
<evidence type="ECO:0000256" key="6">
    <source>
        <dbReference type="ARBA" id="ARBA00022833"/>
    </source>
</evidence>
<dbReference type="SUPFAM" id="SSF55550">
    <property type="entry name" value="SH2 domain"/>
    <property type="match status" value="1"/>
</dbReference>
<feature type="domain" description="START" evidence="15">
    <location>
        <begin position="922"/>
        <end position="1044"/>
    </location>
</feature>
<keyword evidence="1" id="KW-0808">Transferase</keyword>
<dbReference type="SUPFAM" id="SSF48452">
    <property type="entry name" value="TPR-like"/>
    <property type="match status" value="1"/>
</dbReference>
<evidence type="ECO:0000313" key="17">
    <source>
        <dbReference type="Proteomes" id="UP000266643"/>
    </source>
</evidence>
<keyword evidence="5" id="KW-0418">Kinase</keyword>
<dbReference type="PROSITE" id="PS50001">
    <property type="entry name" value="SH2"/>
    <property type="match status" value="1"/>
</dbReference>
<evidence type="ECO:0000313" key="16">
    <source>
        <dbReference type="EMBL" id="RHY55030.1"/>
    </source>
</evidence>
<feature type="domain" description="Protein kinase" evidence="13">
    <location>
        <begin position="1605"/>
        <end position="1905"/>
    </location>
</feature>
<dbReference type="Gene3D" id="3.30.505.10">
    <property type="entry name" value="SH2 domain"/>
    <property type="match status" value="1"/>
</dbReference>
<evidence type="ECO:0000256" key="1">
    <source>
        <dbReference type="ARBA" id="ARBA00022679"/>
    </source>
</evidence>
<dbReference type="InterPro" id="IPR023393">
    <property type="entry name" value="START-like_dom_sf"/>
</dbReference>
<dbReference type="GO" id="GO:0005524">
    <property type="term" value="F:ATP binding"/>
    <property type="evidence" value="ECO:0007669"/>
    <property type="project" value="UniProtKB-KW"/>
</dbReference>
<dbReference type="CDD" id="cd00173">
    <property type="entry name" value="SH2"/>
    <property type="match status" value="1"/>
</dbReference>
<dbReference type="InterPro" id="IPR000980">
    <property type="entry name" value="SH2"/>
</dbReference>
<dbReference type="Gene3D" id="1.10.510.10">
    <property type="entry name" value="Transferase(Phosphotransferase) domain 1"/>
    <property type="match status" value="1"/>
</dbReference>
<feature type="region of interest" description="Disordered" evidence="11">
    <location>
        <begin position="1193"/>
        <end position="1251"/>
    </location>
</feature>
<dbReference type="GO" id="GO:0008289">
    <property type="term" value="F:lipid binding"/>
    <property type="evidence" value="ECO:0007669"/>
    <property type="project" value="InterPro"/>
</dbReference>
<dbReference type="InterPro" id="IPR036860">
    <property type="entry name" value="SH2_dom_sf"/>
</dbReference>
<feature type="compositionally biased region" description="Low complexity" evidence="11">
    <location>
        <begin position="471"/>
        <end position="488"/>
    </location>
</feature>
<feature type="region of interest" description="Disordered" evidence="11">
    <location>
        <begin position="1640"/>
        <end position="1661"/>
    </location>
</feature>
<evidence type="ECO:0000256" key="5">
    <source>
        <dbReference type="ARBA" id="ARBA00022777"/>
    </source>
</evidence>
<feature type="compositionally biased region" description="Polar residues" evidence="11">
    <location>
        <begin position="313"/>
        <end position="323"/>
    </location>
</feature>
<feature type="compositionally biased region" description="Polar residues" evidence="11">
    <location>
        <begin position="1196"/>
        <end position="1218"/>
    </location>
</feature>
<dbReference type="Proteomes" id="UP000266643">
    <property type="component" value="Unassembled WGS sequence"/>
</dbReference>
<comment type="caution">
    <text evidence="16">The sequence shown here is derived from an EMBL/GenBank/DDBJ whole genome shotgun (WGS) entry which is preliminary data.</text>
</comment>
<feature type="region of interest" description="Disordered" evidence="11">
    <location>
        <begin position="313"/>
        <end position="377"/>
    </location>
</feature>
<evidence type="ECO:0000256" key="10">
    <source>
        <dbReference type="PROSITE-ProRule" id="PRU00191"/>
    </source>
</evidence>
<dbReference type="InterPro" id="IPR001245">
    <property type="entry name" value="Ser-Thr/Tyr_kinase_cat_dom"/>
</dbReference>
<evidence type="ECO:0000259" key="15">
    <source>
        <dbReference type="PROSITE" id="PS50848"/>
    </source>
</evidence>
<dbReference type="VEuPathDB" id="FungiDB:H257_03169"/>
<gene>
    <name evidence="16" type="ORF">DYB30_003754</name>
</gene>
<dbReference type="PANTHER" id="PTHR24418">
    <property type="entry name" value="TYROSINE-PROTEIN KINASE"/>
    <property type="match status" value="1"/>
</dbReference>
<dbReference type="PROSITE" id="PS50178">
    <property type="entry name" value="ZF_FYVE"/>
    <property type="match status" value="1"/>
</dbReference>
<dbReference type="CDD" id="cd00065">
    <property type="entry name" value="FYVE_like_SF"/>
    <property type="match status" value="1"/>
</dbReference>
<dbReference type="SUPFAM" id="SSF57903">
    <property type="entry name" value="FYVE/PHD zinc finger"/>
    <property type="match status" value="1"/>
</dbReference>
<dbReference type="Gene3D" id="3.30.40.10">
    <property type="entry name" value="Zinc/RING finger domain, C3HC4 (zinc finger)"/>
    <property type="match status" value="1"/>
</dbReference>
<dbReference type="PROSITE" id="PS50011">
    <property type="entry name" value="PROTEIN_KINASE_DOM"/>
    <property type="match status" value="1"/>
</dbReference>
<dbReference type="InterPro" id="IPR000719">
    <property type="entry name" value="Prot_kinase_dom"/>
</dbReference>
<keyword evidence="3" id="KW-0547">Nucleotide-binding</keyword>
<keyword evidence="2" id="KW-0479">Metal-binding</keyword>
<evidence type="ECO:0008006" key="18">
    <source>
        <dbReference type="Google" id="ProtNLM"/>
    </source>
</evidence>
<evidence type="ECO:0000256" key="11">
    <source>
        <dbReference type="SAM" id="MobiDB-lite"/>
    </source>
</evidence>
<evidence type="ECO:0000256" key="8">
    <source>
        <dbReference type="ARBA" id="ARBA00023137"/>
    </source>
</evidence>
<organism evidence="16 17">
    <name type="scientific">Aphanomyces astaci</name>
    <name type="common">Crayfish plague agent</name>
    <dbReference type="NCBI Taxonomy" id="112090"/>
    <lineage>
        <taxon>Eukaryota</taxon>
        <taxon>Sar</taxon>
        <taxon>Stramenopiles</taxon>
        <taxon>Oomycota</taxon>
        <taxon>Saprolegniomycetes</taxon>
        <taxon>Saprolegniales</taxon>
        <taxon>Verrucalvaceae</taxon>
        <taxon>Aphanomyces</taxon>
    </lineage>
</organism>
<reference evidence="16 17" key="1">
    <citation type="submission" date="2018-08" db="EMBL/GenBank/DDBJ databases">
        <title>Aphanomyces genome sequencing and annotation.</title>
        <authorList>
            <person name="Minardi D."/>
            <person name="Oidtmann B."/>
            <person name="Van Der Giezen M."/>
            <person name="Studholme D.J."/>
        </authorList>
    </citation>
    <scope>NUCLEOTIDE SEQUENCE [LARGE SCALE GENOMIC DNA]</scope>
    <source>
        <strain evidence="16 17">D2</strain>
    </source>
</reference>
<keyword evidence="6" id="KW-0862">Zinc</keyword>
<keyword evidence="4 9" id="KW-0863">Zinc-finger</keyword>
<dbReference type="SMART" id="SM00252">
    <property type="entry name" value="SH2"/>
    <property type="match status" value="1"/>
</dbReference>
<sequence>MEASVCIAICAMTQKGHHRVPGNAKAISDVAPENDMATIEYFLVRPKATAVESIWHNTLDTVSCIATDFGASLMLKHDVVLRRNHDLDMIEFKSVTFIVALFQCPAIMLPQMSMKEASVYLDVCLERKSDVVFRDWERFLIRFGPFDKCVLKAVQCFQDKLGIAPWFHGVISRAQAEAVTTSSDDGAFLVRFSETQPDKFTLTYMKVHTDPIYNGRKEIKNVLIVHNPREGYGLQDGGNGVKYPSIASFIEGSSVRLRTPIISRLSVECNATLKSIQASSSSMFGSTRSTYANNEYGNLSTNDLIEVVAPPTLVTTGPGSTDYGNLPLAGGKHSRNAAPPPPSNEYSTLMRGDLHPSRTSNPADQSTSTHGGNSFHLVNSMARSGVPPLTVDANRSISQHSPPSSLLSSHPHASSAYGRFIQGNGVTHHSDYGQLGPANTHLGQPSSDYGDVGQPSAMKVLPSTTDAYGRFGPTTTTLGSFSSSASSLEPPPTSQQAGSSHGDYGAATSTPPHLPPFTASVNDYGLLGFQVNNAYGRFGASSEPPRQLPPSSKYGHFTMDTYGRRAGHGPVEPDAHALPEPQVVRRHSDNTPSSAYGTFASGSLARSTSEYSHFGHASATLSHIPPSSTSLNVDTNGGRQNPLGPANSLPPLLHGKADAVAQIETGMSLYKERKLDDAIGYFLRAEYCAKEAGEKTVEARALGNLGTVYLDKKLPKDAVRYYVKCLALTRNVEDKKRERIILNNLVLASIASGDTTSALQYSTELLTITAVAANRLKIESRIRTLQDELRRAGEIATLKGLGREVCTIVAYAARRTDKSTVRWTSVKPTSTTDPVDLYVGECPVNDTLTFMCGVTRVRGVSVEQIASLLNAHADHAPAFHAAFYGDLIHYEKLVSIRAQSKQFPRHAISVKSATMPSPSRSVAPRDFVYLETSLSEHVPCLPPGSSCDKPHPWFIQAQEDIMDTTRMTRGWVCAMHSIDYAPLSSHRPLPLNHHRSKDIVRGRLFRSGIVVNETKDENNVVEVTYLLQIDFGDVAIPLDVRRLMMAQRLHSLRYLNDHFRNSHDVRRVRSVSSSGSPVELPMRPPPANAADPPTASGHLIPNNHSLVGTSRCCRGCGSKFHLLQRKYPCRGCGDVFCSHCCVHQRLAPGLGGDKISLCHVCVDKAGRTTNQQLHQVAPNRNLLLLENGRRSVVSLPRTTSGSMPRTTSGSMPRTSSGMEQRVQENGGGPRPPLSRPAVPRSKAEPQLDDDDDNAIILKNRYALPYHSWGSLEGGAVVNLGDIGNASDALAALASGEPLLAAAHVIAESPVARGPSPRSSAFLEHEADILESLVDNTSEWRGQVEPIRRPRRGSAVVDLRDIKNASELLQKLEHQEAPATSFLDLQRRPFSPPPALAQLAVHPANPPKAADDTPSQRTIEAALMPPLQPNQDAVAFRTFAPPCVSRDATFDLTLWTNVVHSRRGEREQQLDDDDDGASSVVPFRRGALVHVSMAAPDGFHIAVANTPDESTDAKTTTTVNTTMTWIGDSSCITFRIQGSSTPDHHPVVKLGQAVFVATLVVGTCVVVVRSFVFITSNRGESFEVAELRREVDVVPVKHRPIPFHDLRLRNLVSHAPSGLSYLADYQRQEVVVRMVRSPLPVADTPPYNNDGNNTNHKGNRVTTPTDFERTAAILTVLGHHPHVESVVGATTDVNEPWAIVSAYTPHACKLDVLLHENHRPPCRNMPATTFLSQIDKDRILCDIALGLLNVHEAGYVLRDISARHCAVDKVTKRAMLTELFPVVPVTNVPSNGSGQESTGRRPGSFEQDSNMAALKYFAPESLQPPHTFTSSSDVYSFGVLMWETYTEARPFGNLTGAEAAAWVVEGGRLDHVSDIPVDHRDLLVQCFQEVPLKRPSVADIVAHFRMGLLANAKTSHWTEIGRGRADNDHGHP</sequence>
<evidence type="ECO:0000256" key="7">
    <source>
        <dbReference type="ARBA" id="ARBA00022840"/>
    </source>
</evidence>
<proteinExistence type="predicted"/>
<dbReference type="InterPro" id="IPR011011">
    <property type="entry name" value="Znf_FYVE_PHD"/>
</dbReference>
<dbReference type="Gene3D" id="3.30.530.20">
    <property type="match status" value="1"/>
</dbReference>
<evidence type="ECO:0000256" key="2">
    <source>
        <dbReference type="ARBA" id="ARBA00022723"/>
    </source>
</evidence>
<dbReference type="SUPFAM" id="SSF56112">
    <property type="entry name" value="Protein kinase-like (PK-like)"/>
    <property type="match status" value="1"/>
</dbReference>
<feature type="compositionally biased region" description="Polar residues" evidence="11">
    <location>
        <begin position="357"/>
        <end position="372"/>
    </location>
</feature>
<dbReference type="SUPFAM" id="SSF55961">
    <property type="entry name" value="Bet v1-like"/>
    <property type="match status" value="1"/>
</dbReference>
<evidence type="ECO:0000259" key="14">
    <source>
        <dbReference type="PROSITE" id="PS50178"/>
    </source>
</evidence>
<protein>
    <recommendedName>
        <fullName evidence="18">TKL protein kinase</fullName>
    </recommendedName>
</protein>
<dbReference type="VEuPathDB" id="FungiDB:H257_03170"/>
<evidence type="ECO:0000256" key="3">
    <source>
        <dbReference type="ARBA" id="ARBA00022741"/>
    </source>
</evidence>
<name>A0A397CXL5_APHAT</name>
<evidence type="ECO:0000259" key="13">
    <source>
        <dbReference type="PROSITE" id="PS50011"/>
    </source>
</evidence>
<accession>A0A397CXL5</accession>
<keyword evidence="7" id="KW-0067">ATP-binding</keyword>
<dbReference type="InterPro" id="IPR000306">
    <property type="entry name" value="Znf_FYVE"/>
</dbReference>
<feature type="domain" description="SH2" evidence="12">
    <location>
        <begin position="166"/>
        <end position="251"/>
    </location>
</feature>
<keyword evidence="8" id="KW-0829">Tyrosine-protein kinase</keyword>
<dbReference type="InterPro" id="IPR050198">
    <property type="entry name" value="Non-receptor_tyrosine_kinases"/>
</dbReference>
<dbReference type="EMBL" id="QUTD01006489">
    <property type="protein sequence ID" value="RHY55030.1"/>
    <property type="molecule type" value="Genomic_DNA"/>
</dbReference>
<dbReference type="SMART" id="SM00064">
    <property type="entry name" value="FYVE"/>
    <property type="match status" value="1"/>
</dbReference>